<dbReference type="Gene3D" id="3.40.190.10">
    <property type="entry name" value="Periplasmic binding protein-like II"/>
    <property type="match status" value="1"/>
</dbReference>
<feature type="domain" description="Solute-binding protein family 5" evidence="2">
    <location>
        <begin position="201"/>
        <end position="627"/>
    </location>
</feature>
<name>A0A3B1C833_9ZZZZ</name>
<evidence type="ECO:0000313" key="3">
    <source>
        <dbReference type="EMBL" id="VAX13007.1"/>
    </source>
</evidence>
<accession>A0A3B1C833</accession>
<dbReference type="GO" id="GO:0015833">
    <property type="term" value="P:peptide transport"/>
    <property type="evidence" value="ECO:0007669"/>
    <property type="project" value="TreeGrafter"/>
</dbReference>
<dbReference type="PANTHER" id="PTHR30290">
    <property type="entry name" value="PERIPLASMIC BINDING COMPONENT OF ABC TRANSPORTER"/>
    <property type="match status" value="1"/>
</dbReference>
<evidence type="ECO:0000256" key="1">
    <source>
        <dbReference type="SAM" id="Phobius"/>
    </source>
</evidence>
<dbReference type="GO" id="GO:1904680">
    <property type="term" value="F:peptide transmembrane transporter activity"/>
    <property type="evidence" value="ECO:0007669"/>
    <property type="project" value="TreeGrafter"/>
</dbReference>
<gene>
    <name evidence="3" type="ORF">MNBD_GAMMA24-2808</name>
</gene>
<proteinExistence type="predicted"/>
<reference evidence="3" key="1">
    <citation type="submission" date="2018-06" db="EMBL/GenBank/DDBJ databases">
        <authorList>
            <person name="Zhirakovskaya E."/>
        </authorList>
    </citation>
    <scope>NUCLEOTIDE SEQUENCE</scope>
</reference>
<protein>
    <submittedName>
        <fullName evidence="3">ABC transporter, substrate-binding protein (Cluster 5, nickel/peptides/opines)</fullName>
    </submittedName>
</protein>
<feature type="transmembrane region" description="Helical" evidence="1">
    <location>
        <begin position="36"/>
        <end position="58"/>
    </location>
</feature>
<dbReference type="InterPro" id="IPR000914">
    <property type="entry name" value="SBP_5_dom"/>
</dbReference>
<evidence type="ECO:0000259" key="2">
    <source>
        <dbReference type="Pfam" id="PF00496"/>
    </source>
</evidence>
<dbReference type="SUPFAM" id="SSF53850">
    <property type="entry name" value="Periplasmic binding protein-like II"/>
    <property type="match status" value="1"/>
</dbReference>
<dbReference type="EMBL" id="UOFZ01000084">
    <property type="protein sequence ID" value="VAX13007.1"/>
    <property type="molecule type" value="Genomic_DNA"/>
</dbReference>
<dbReference type="AlphaFoldDB" id="A0A3B1C833"/>
<dbReference type="Gene3D" id="3.10.105.10">
    <property type="entry name" value="Dipeptide-binding Protein, Domain 3"/>
    <property type="match status" value="1"/>
</dbReference>
<sequence length="764" mass="87850">MADSQNSIESTILLVLKGARRCMADCPLSTTSDRNVLWPVLLAVLLMALFIRVSSAAWNNPYPDSDRGKNILYSSFSERPKHLDPIRSYSSNEYAFIGQIYEPPLQYHYLKRPYELEPLTAEKIPHPRYYAANGQEIRANDTTTRVAYSVYEIHIRPGIRYQPHPAFARDSQGRLRYLSLTEKDLKDVHRLADFPYQGSRELVAADYVYEIKRLAHPRLSSPIQGLMDEYIVGLKDYAATLAQAWKQQVAKVGEDKAFLDLRDYPLAGAEVVDRYTYRIKVKGRYPQLLYWLAMPFFAPIPWEADRFYSQAGMKERNISLDWYPVGTGAYMLTLNDPNLRMVLERNPNFHAQFYPSQGEPGDKAKGWLADAGKRLPFIDKVVYNLEKENIPYWNKFLQGYYDVSGVSSDSFDQAIQFSNQGEAELTPLMQAKGIKLLTSVQASISYMGFNMLDPVVGGYSERARLLRRAIAIAVDYEEFISIFANGRGMPAQGVIPPGIFGYVGGKAGIDPYVYDWVNGRPKHKSVADAKALLARAGYPDGRDARTGKPLLIHLDITGGGPEDKARFDWLRKQLKKIDLQLVVRNTDYNRFQEKMRKGNAQLFMWGWNADYPDPENFLFLLYGPNGKAKYHGENAANYANPEFDHLFEKMKSMDNTPARLALIKRMVEIVRRDGPWIWGFYPKQFILHQSWYHNAKPNLMAHNTLMYRRIDPQLREQKRAEWNRPIIWPLALLLLVLVVTLIPAIVVYRRKERQPALVRDRSVR</sequence>
<keyword evidence="1" id="KW-0812">Transmembrane</keyword>
<keyword evidence="1" id="KW-1133">Transmembrane helix</keyword>
<dbReference type="InterPro" id="IPR039424">
    <property type="entry name" value="SBP_5"/>
</dbReference>
<organism evidence="3">
    <name type="scientific">hydrothermal vent metagenome</name>
    <dbReference type="NCBI Taxonomy" id="652676"/>
    <lineage>
        <taxon>unclassified sequences</taxon>
        <taxon>metagenomes</taxon>
        <taxon>ecological metagenomes</taxon>
    </lineage>
</organism>
<keyword evidence="1" id="KW-0472">Membrane</keyword>
<feature type="transmembrane region" description="Helical" evidence="1">
    <location>
        <begin position="726"/>
        <end position="748"/>
    </location>
</feature>
<dbReference type="CDD" id="cd08505">
    <property type="entry name" value="PBP2_NikA_DppA_OppA_like_18"/>
    <property type="match status" value="1"/>
</dbReference>
<dbReference type="Pfam" id="PF00496">
    <property type="entry name" value="SBP_bac_5"/>
    <property type="match status" value="1"/>
</dbReference>